<dbReference type="PANTHER" id="PTHR43817">
    <property type="entry name" value="GLYCOSYL HYDROLASE"/>
    <property type="match status" value="1"/>
</dbReference>
<evidence type="ECO:0000256" key="1">
    <source>
        <dbReference type="ARBA" id="ARBA00009865"/>
    </source>
</evidence>
<dbReference type="OrthoDB" id="272289at2759"/>
<keyword evidence="3 6" id="KW-0378">Hydrolase</keyword>
<dbReference type="EMBL" id="KB707407">
    <property type="protein sequence ID" value="EMR62642.1"/>
    <property type="molecule type" value="Genomic_DNA"/>
</dbReference>
<dbReference type="OMA" id="AHRMYVI"/>
<dbReference type="InterPro" id="IPR006710">
    <property type="entry name" value="Glyco_hydro_43"/>
</dbReference>
<gene>
    <name evidence="7" type="ORF">UCREL1_10415</name>
</gene>
<evidence type="ECO:0000313" key="7">
    <source>
        <dbReference type="EMBL" id="EMR62642.1"/>
    </source>
</evidence>
<comment type="similarity">
    <text evidence="1 6">Belongs to the glycosyl hydrolase 43 family.</text>
</comment>
<dbReference type="CDD" id="cd18820">
    <property type="entry name" value="GH43_LbAraf43-like"/>
    <property type="match status" value="1"/>
</dbReference>
<dbReference type="HOGENOM" id="CLU_009397_7_0_1"/>
<dbReference type="GO" id="GO:0004553">
    <property type="term" value="F:hydrolase activity, hydrolyzing O-glycosyl compounds"/>
    <property type="evidence" value="ECO:0007669"/>
    <property type="project" value="InterPro"/>
</dbReference>
<dbReference type="InterPro" id="IPR023296">
    <property type="entry name" value="Glyco_hydro_beta-prop_sf"/>
</dbReference>
<dbReference type="eggNOG" id="ENOG502SP7I">
    <property type="taxonomic scope" value="Eukaryota"/>
</dbReference>
<evidence type="ECO:0000256" key="4">
    <source>
        <dbReference type="ARBA" id="ARBA00023295"/>
    </source>
</evidence>
<dbReference type="Pfam" id="PF04616">
    <property type="entry name" value="Glyco_hydro_43"/>
    <property type="match status" value="1"/>
</dbReference>
<protein>
    <submittedName>
        <fullName evidence="7">Putative secreted hydrolase protein</fullName>
    </submittedName>
</protein>
<keyword evidence="8" id="KW-1185">Reference proteome</keyword>
<accession>M7SES4</accession>
<keyword evidence="2" id="KW-0732">Signal</keyword>
<dbReference type="KEGG" id="ela:UCREL1_10415"/>
<proteinExistence type="inferred from homology"/>
<organism evidence="7 8">
    <name type="scientific">Eutypa lata (strain UCR-EL1)</name>
    <name type="common">Grapevine dieback disease fungus</name>
    <name type="synonym">Eutypa armeniacae</name>
    <dbReference type="NCBI Taxonomy" id="1287681"/>
    <lineage>
        <taxon>Eukaryota</taxon>
        <taxon>Fungi</taxon>
        <taxon>Dikarya</taxon>
        <taxon>Ascomycota</taxon>
        <taxon>Pezizomycotina</taxon>
        <taxon>Sordariomycetes</taxon>
        <taxon>Xylariomycetidae</taxon>
        <taxon>Xylariales</taxon>
        <taxon>Diatrypaceae</taxon>
        <taxon>Eutypa</taxon>
    </lineage>
</organism>
<evidence type="ECO:0000313" key="8">
    <source>
        <dbReference type="Proteomes" id="UP000012174"/>
    </source>
</evidence>
<evidence type="ECO:0000256" key="2">
    <source>
        <dbReference type="ARBA" id="ARBA00022729"/>
    </source>
</evidence>
<dbReference type="SUPFAM" id="SSF75005">
    <property type="entry name" value="Arabinanase/levansucrase/invertase"/>
    <property type="match status" value="1"/>
</dbReference>
<dbReference type="Proteomes" id="UP000012174">
    <property type="component" value="Unassembled WGS sequence"/>
</dbReference>
<evidence type="ECO:0000256" key="5">
    <source>
        <dbReference type="PIRSR" id="PIRSR606710-2"/>
    </source>
</evidence>
<evidence type="ECO:0000256" key="3">
    <source>
        <dbReference type="ARBA" id="ARBA00022801"/>
    </source>
</evidence>
<dbReference type="GO" id="GO:0005975">
    <property type="term" value="P:carbohydrate metabolic process"/>
    <property type="evidence" value="ECO:0007669"/>
    <property type="project" value="InterPro"/>
</dbReference>
<keyword evidence="4 6" id="KW-0326">Glycosidase</keyword>
<feature type="site" description="Important for catalytic activity, responsible for pKa modulation of the active site Glu and correct orientation of both the proton donor and substrate" evidence="5">
    <location>
        <position position="146"/>
    </location>
</feature>
<name>M7SES4_EUTLA</name>
<reference evidence="8" key="1">
    <citation type="journal article" date="2013" name="Genome Announc.">
        <title>Draft genome sequence of the grapevine dieback fungus Eutypa lata UCR-EL1.</title>
        <authorList>
            <person name="Blanco-Ulate B."/>
            <person name="Rolshausen P.E."/>
            <person name="Cantu D."/>
        </authorList>
    </citation>
    <scope>NUCLEOTIDE SEQUENCE [LARGE SCALE GENOMIC DNA]</scope>
    <source>
        <strain evidence="8">UCR-EL1</strain>
    </source>
</reference>
<dbReference type="Gene3D" id="2.115.10.20">
    <property type="entry name" value="Glycosyl hydrolase domain, family 43"/>
    <property type="match status" value="1"/>
</dbReference>
<sequence>MARKATRSFGCVVATAVTLMMAIVLGIFADQASAGSTGMKASDPSVLRVGSIYYSVQTGNNGIVVRQASSPDGLAAAAAQQAWTDTQGHGEVWAPDIVMDGNRFYIYFSAGAGTAHRMYVISSDAPATGYGAETQLALPDNKWAIDGTMFTFNDQRWFVWSGWEGDTNIEQNIYLCRMSSPTQPTGARFVISQPRESWERTVGNPFINEGPQPIKDPNGQLHIVYSSNGSWSEQYCLADIRLRAGGDPTYVWDWYKSNGCLFGSNQANMMSGWDATLYANGPGHHTFVLLNGDINTSPPAGSSFPLMYHAVPKGTTYNWGNRLWYTGSFLWWGNIAYTRQNVPGENSNTGWSLKFFE</sequence>
<evidence type="ECO:0000256" key="6">
    <source>
        <dbReference type="RuleBase" id="RU361187"/>
    </source>
</evidence>
<dbReference type="PANTHER" id="PTHR43817:SF1">
    <property type="entry name" value="HYDROLASE, FAMILY 43, PUTATIVE (AFU_ORTHOLOGUE AFUA_3G01660)-RELATED"/>
    <property type="match status" value="1"/>
</dbReference>
<dbReference type="AlphaFoldDB" id="M7SES4"/>